<reference evidence="1 2" key="1">
    <citation type="submission" date="2019-08" db="EMBL/GenBank/DDBJ databases">
        <title>Deep-cultivation of Planctomycetes and their phenomic and genomic characterization uncovers novel biology.</title>
        <authorList>
            <person name="Wiegand S."/>
            <person name="Jogler M."/>
            <person name="Boedeker C."/>
            <person name="Pinto D."/>
            <person name="Vollmers J."/>
            <person name="Rivas-Marin E."/>
            <person name="Kohn T."/>
            <person name="Peeters S.H."/>
            <person name="Heuer A."/>
            <person name="Rast P."/>
            <person name="Oberbeckmann S."/>
            <person name="Bunk B."/>
            <person name="Jeske O."/>
            <person name="Meyerdierks A."/>
            <person name="Storesund J.E."/>
            <person name="Kallscheuer N."/>
            <person name="Luecker S."/>
            <person name="Lage O.M."/>
            <person name="Pohl T."/>
            <person name="Merkel B.J."/>
            <person name="Hornburger P."/>
            <person name="Mueller R.-W."/>
            <person name="Bruemmer F."/>
            <person name="Labrenz M."/>
            <person name="Spormann A.M."/>
            <person name="Op Den Camp H."/>
            <person name="Overmann J."/>
            <person name="Amann R."/>
            <person name="Jetten M.S.M."/>
            <person name="Mascher T."/>
            <person name="Medema M.H."/>
            <person name="Devos D.P."/>
            <person name="Kaster A.-K."/>
            <person name="Ovreas L."/>
            <person name="Rohde M."/>
            <person name="Galperin M.Y."/>
            <person name="Jogler C."/>
        </authorList>
    </citation>
    <scope>NUCLEOTIDE SEQUENCE [LARGE SCALE GENOMIC DNA]</scope>
    <source>
        <strain evidence="1 2">LF1</strain>
    </source>
</reference>
<name>A0A5B1CI10_9BACT</name>
<organism evidence="1 2">
    <name type="scientific">Rubripirellula obstinata</name>
    <dbReference type="NCBI Taxonomy" id="406547"/>
    <lineage>
        <taxon>Bacteria</taxon>
        <taxon>Pseudomonadati</taxon>
        <taxon>Planctomycetota</taxon>
        <taxon>Planctomycetia</taxon>
        <taxon>Pirellulales</taxon>
        <taxon>Pirellulaceae</taxon>
        <taxon>Rubripirellula</taxon>
    </lineage>
</organism>
<gene>
    <name evidence="1" type="ORF">LF1_21190</name>
</gene>
<dbReference type="EMBL" id="VRLW01000001">
    <property type="protein sequence ID" value="KAA1259585.1"/>
    <property type="molecule type" value="Genomic_DNA"/>
</dbReference>
<accession>A0A5B1CI10</accession>
<keyword evidence="2" id="KW-1185">Reference proteome</keyword>
<evidence type="ECO:0000313" key="1">
    <source>
        <dbReference type="EMBL" id="KAA1259585.1"/>
    </source>
</evidence>
<evidence type="ECO:0000313" key="2">
    <source>
        <dbReference type="Proteomes" id="UP000322699"/>
    </source>
</evidence>
<proteinExistence type="predicted"/>
<dbReference type="AlphaFoldDB" id="A0A5B1CI10"/>
<protein>
    <submittedName>
        <fullName evidence="1">Uncharacterized protein</fullName>
    </submittedName>
</protein>
<dbReference type="Proteomes" id="UP000322699">
    <property type="component" value="Unassembled WGS sequence"/>
</dbReference>
<sequence>MTMVTERRGRQLALERVMIGNAMLVRNSQAANLALTDSVKVMDMQVLIAFAFGVPHHGHFDRLNLVCGNSPNLPFGRQLAAGFVNTVFTT</sequence>
<comment type="caution">
    <text evidence="1">The sequence shown here is derived from an EMBL/GenBank/DDBJ whole genome shotgun (WGS) entry which is preliminary data.</text>
</comment>